<reference evidence="3" key="1">
    <citation type="submission" date="2016-10" db="EMBL/GenBank/DDBJ databases">
        <authorList>
            <person name="Varghese N."/>
            <person name="Submissions S."/>
        </authorList>
    </citation>
    <scope>NUCLEOTIDE SEQUENCE [LARGE SCALE GENOMIC DNA]</scope>
    <source>
        <strain evidence="3">CGMCC 1.4250</strain>
    </source>
</reference>
<name>A0A1I4M6Z9_9BACI</name>
<dbReference type="AlphaFoldDB" id="A0A1I4M6Z9"/>
<accession>A0A1I4M6Z9</accession>
<protein>
    <recommendedName>
        <fullName evidence="4">Lipoprotein</fullName>
    </recommendedName>
</protein>
<dbReference type="RefSeq" id="WP_175495418.1">
    <property type="nucleotide sequence ID" value="NZ_FOTR01000006.1"/>
</dbReference>
<feature type="transmembrane region" description="Helical" evidence="1">
    <location>
        <begin position="31"/>
        <end position="51"/>
    </location>
</feature>
<evidence type="ECO:0008006" key="4">
    <source>
        <dbReference type="Google" id="ProtNLM"/>
    </source>
</evidence>
<keyword evidence="3" id="KW-1185">Reference proteome</keyword>
<gene>
    <name evidence="2" type="ORF">SAMN04487943_10663</name>
</gene>
<keyword evidence="1" id="KW-0812">Transmembrane</keyword>
<evidence type="ECO:0000313" key="3">
    <source>
        <dbReference type="Proteomes" id="UP000198565"/>
    </source>
</evidence>
<evidence type="ECO:0000256" key="1">
    <source>
        <dbReference type="SAM" id="Phobius"/>
    </source>
</evidence>
<proteinExistence type="predicted"/>
<feature type="transmembrane region" description="Helical" evidence="1">
    <location>
        <begin position="7"/>
        <end position="25"/>
    </location>
</feature>
<dbReference type="EMBL" id="FOTR01000006">
    <property type="protein sequence ID" value="SFL99031.1"/>
    <property type="molecule type" value="Genomic_DNA"/>
</dbReference>
<evidence type="ECO:0000313" key="2">
    <source>
        <dbReference type="EMBL" id="SFL99031.1"/>
    </source>
</evidence>
<organism evidence="2 3">
    <name type="scientific">Gracilibacillus orientalis</name>
    <dbReference type="NCBI Taxonomy" id="334253"/>
    <lineage>
        <taxon>Bacteria</taxon>
        <taxon>Bacillati</taxon>
        <taxon>Bacillota</taxon>
        <taxon>Bacilli</taxon>
        <taxon>Bacillales</taxon>
        <taxon>Bacillaceae</taxon>
        <taxon>Gracilibacillus</taxon>
    </lineage>
</organism>
<dbReference type="Proteomes" id="UP000198565">
    <property type="component" value="Unassembled WGS sequence"/>
</dbReference>
<dbReference type="PROSITE" id="PS51257">
    <property type="entry name" value="PROKAR_LIPOPROTEIN"/>
    <property type="match status" value="1"/>
</dbReference>
<keyword evidence="1" id="KW-1133">Transmembrane helix</keyword>
<sequence length="55" mass="6024">MDIKKFIISFGAGIIACMLVVYFIFDYFSLSLIGGIVTGIAIFALIMSMLIKKGK</sequence>
<keyword evidence="1" id="KW-0472">Membrane</keyword>